<dbReference type="Proteomes" id="UP000784294">
    <property type="component" value="Unassembled WGS sequence"/>
</dbReference>
<dbReference type="OrthoDB" id="194468at2759"/>
<dbReference type="EMBL" id="CAAALY010024827">
    <property type="protein sequence ID" value="VEL15505.1"/>
    <property type="molecule type" value="Genomic_DNA"/>
</dbReference>
<evidence type="ECO:0008006" key="3">
    <source>
        <dbReference type="Google" id="ProtNLM"/>
    </source>
</evidence>
<evidence type="ECO:0000313" key="2">
    <source>
        <dbReference type="Proteomes" id="UP000784294"/>
    </source>
</evidence>
<comment type="caution">
    <text evidence="1">The sequence shown here is derived from an EMBL/GenBank/DDBJ whole genome shotgun (WGS) entry which is preliminary data.</text>
</comment>
<dbReference type="AlphaFoldDB" id="A0A448WMX8"/>
<gene>
    <name evidence="1" type="ORF">PXEA_LOCUS8945</name>
</gene>
<keyword evidence="2" id="KW-1185">Reference proteome</keyword>
<evidence type="ECO:0000313" key="1">
    <source>
        <dbReference type="EMBL" id="VEL15505.1"/>
    </source>
</evidence>
<dbReference type="PANTHER" id="PTHR12941:SF10">
    <property type="entry name" value="ER MEMBRANE PROTEIN COMPLEX SUBUNIT 8_9 HOMOLOG"/>
    <property type="match status" value="1"/>
</dbReference>
<name>A0A448WMX8_9PLAT</name>
<dbReference type="GO" id="GO:0072546">
    <property type="term" value="C:EMC complex"/>
    <property type="evidence" value="ECO:0007669"/>
    <property type="project" value="InterPro"/>
</dbReference>
<dbReference type="InterPro" id="IPR005366">
    <property type="entry name" value="EMC8/9"/>
</dbReference>
<accession>A0A448WMX8</accession>
<protein>
    <recommendedName>
        <fullName evidence="3">MPN domain-containing protein</fullName>
    </recommendedName>
</protein>
<proteinExistence type="predicted"/>
<reference evidence="1" key="1">
    <citation type="submission" date="2018-11" db="EMBL/GenBank/DDBJ databases">
        <authorList>
            <consortium name="Pathogen Informatics"/>
        </authorList>
    </citation>
    <scope>NUCLEOTIDE SEQUENCE</scope>
</reference>
<dbReference type="Pfam" id="PF03665">
    <property type="entry name" value="UPF0172"/>
    <property type="match status" value="1"/>
</dbReference>
<dbReference type="PANTHER" id="PTHR12941">
    <property type="entry name" value="ER MEMBRANE PROTEIN COMPLEX"/>
    <property type="match status" value="1"/>
</dbReference>
<sequence length="97" mass="10806">MFNLPMVVEVSLNLASIAKPALHAAKYPHSAINGLFLCDRNDSTSINVVDCIPLFHSALSLVPMLEIAFYQIESYCIRQGLRICGYYQANENINDNT</sequence>
<organism evidence="1 2">
    <name type="scientific">Protopolystoma xenopodis</name>
    <dbReference type="NCBI Taxonomy" id="117903"/>
    <lineage>
        <taxon>Eukaryota</taxon>
        <taxon>Metazoa</taxon>
        <taxon>Spiralia</taxon>
        <taxon>Lophotrochozoa</taxon>
        <taxon>Platyhelminthes</taxon>
        <taxon>Monogenea</taxon>
        <taxon>Polyopisthocotylea</taxon>
        <taxon>Polystomatidea</taxon>
        <taxon>Polystomatidae</taxon>
        <taxon>Protopolystoma</taxon>
    </lineage>
</organism>